<proteinExistence type="predicted"/>
<dbReference type="RefSeq" id="WP_049740909.1">
    <property type="nucleotide sequence ID" value="NZ_BJON01000005.1"/>
</dbReference>
<gene>
    <name evidence="1" type="ORF">ADS79_24295</name>
</gene>
<name>A0A0K9YTA6_9BACL</name>
<dbReference type="Proteomes" id="UP000036834">
    <property type="component" value="Unassembled WGS sequence"/>
</dbReference>
<reference evidence="2" key="1">
    <citation type="submission" date="2015-07" db="EMBL/GenBank/DDBJ databases">
        <title>Genome sequencing project for genomic taxonomy and phylogenomics of Bacillus-like bacteria.</title>
        <authorList>
            <person name="Liu B."/>
            <person name="Wang J."/>
            <person name="Zhu Y."/>
            <person name="Liu G."/>
            <person name="Chen Q."/>
            <person name="Chen Z."/>
            <person name="Lan J."/>
            <person name="Che J."/>
            <person name="Ge C."/>
            <person name="Shi H."/>
            <person name="Pan Z."/>
            <person name="Liu X."/>
        </authorList>
    </citation>
    <scope>NUCLEOTIDE SEQUENCE [LARGE SCALE GENOMIC DNA]</scope>
    <source>
        <strain evidence="2">DSM 9887</strain>
    </source>
</reference>
<dbReference type="PATRIC" id="fig|54915.3.peg.4001"/>
<dbReference type="AlphaFoldDB" id="A0A0K9YTA6"/>
<comment type="caution">
    <text evidence="1">The sequence shown here is derived from an EMBL/GenBank/DDBJ whole genome shotgun (WGS) entry which is preliminary data.</text>
</comment>
<dbReference type="EMBL" id="LGIQ01000009">
    <property type="protein sequence ID" value="KNB71867.1"/>
    <property type="molecule type" value="Genomic_DNA"/>
</dbReference>
<sequence length="231" mass="23396">MCDESRLHGVGLTENHEVLWLGRNSTGVSGLASVVDGTPGVAQVETATVGSWSTAAGDLIITVTSDGVTADPVNVTLDGTESANMIVNKIAETVTVTGYNITASNGKVILTKQVPAENDTTLNFAINGSTNHTGVPDAPISANTTTGVAQTAEVVTLAISSGATNAGNVIVTVNDTPTTVAVAAGDTQEQVAAKIGDLLTVAGYNVTVSNRDVVFTSTTTGNLPDLRVTLD</sequence>
<evidence type="ECO:0000313" key="1">
    <source>
        <dbReference type="EMBL" id="KNB71867.1"/>
    </source>
</evidence>
<organism evidence="1 2">
    <name type="scientific">Brevibacillus reuszeri</name>
    <dbReference type="NCBI Taxonomy" id="54915"/>
    <lineage>
        <taxon>Bacteria</taxon>
        <taxon>Bacillati</taxon>
        <taxon>Bacillota</taxon>
        <taxon>Bacilli</taxon>
        <taxon>Bacillales</taxon>
        <taxon>Paenibacillaceae</taxon>
        <taxon>Brevibacillus</taxon>
    </lineage>
</organism>
<protein>
    <submittedName>
        <fullName evidence="1">Uncharacterized protein</fullName>
    </submittedName>
</protein>
<accession>A0A0K9YTA6</accession>
<evidence type="ECO:0000313" key="2">
    <source>
        <dbReference type="Proteomes" id="UP000036834"/>
    </source>
</evidence>